<dbReference type="InterPro" id="IPR000979">
    <property type="entry name" value="Phosphodiesterase_MJ0936/Vps29"/>
</dbReference>
<evidence type="ECO:0000259" key="6">
    <source>
        <dbReference type="Pfam" id="PF12850"/>
    </source>
</evidence>
<evidence type="ECO:0000313" key="7">
    <source>
        <dbReference type="EMBL" id="KAG8464091.1"/>
    </source>
</evidence>
<dbReference type="Gene3D" id="3.60.21.10">
    <property type="match status" value="1"/>
</dbReference>
<keyword evidence="3" id="KW-0813">Transport</keyword>
<dbReference type="AlphaFoldDB" id="A0A8J6CAH6"/>
<dbReference type="GO" id="GO:0042147">
    <property type="term" value="P:retrograde transport, endosome to Golgi"/>
    <property type="evidence" value="ECO:0007669"/>
    <property type="project" value="InterPro"/>
</dbReference>
<dbReference type="NCBIfam" id="TIGR00040">
    <property type="entry name" value="yfcE"/>
    <property type="match status" value="1"/>
</dbReference>
<dbReference type="OrthoDB" id="10258130at2759"/>
<dbReference type="EMBL" id="JAGTXO010000014">
    <property type="protein sequence ID" value="KAG8464091.1"/>
    <property type="molecule type" value="Genomic_DNA"/>
</dbReference>
<name>A0A8J6CAH6_DIALT</name>
<reference evidence="7" key="1">
    <citation type="submission" date="2021-05" db="EMBL/GenBank/DDBJ databases">
        <title>The genome of the haptophyte Pavlova lutheri (Diacronema luteri, Pavlovales) - a model for lipid biosynthesis in eukaryotic algae.</title>
        <authorList>
            <person name="Hulatt C.J."/>
            <person name="Posewitz M.C."/>
        </authorList>
    </citation>
    <scope>NUCLEOTIDE SEQUENCE</scope>
    <source>
        <strain evidence="7">NIVA-4/92</strain>
    </source>
</reference>
<dbReference type="InterPro" id="IPR028661">
    <property type="entry name" value="Vps29"/>
</dbReference>
<sequence length="184" mass="19889">MVLVLVIGDMHIPYRSAELPPSFMKLLVPNKIQHILCTGNLCSKEMHDYLRSLAADLHIVKGDSDDNARLPESKVVPIGAFRIGVTHGHQVVPWGDEDALAIVRRQMDVDILVSGHTHAFKAHVDGGKLFINPGSATGAPGPLAPTSVPSFVLMDLQGTTATTYVYELVDGEVGVKKVDFVKQS</sequence>
<dbReference type="Proteomes" id="UP000751190">
    <property type="component" value="Unassembled WGS sequence"/>
</dbReference>
<evidence type="ECO:0000256" key="5">
    <source>
        <dbReference type="RuleBase" id="RU362040"/>
    </source>
</evidence>
<keyword evidence="8" id="KW-1185">Reference proteome</keyword>
<evidence type="ECO:0000256" key="3">
    <source>
        <dbReference type="ARBA" id="ARBA00022448"/>
    </source>
</evidence>
<keyword evidence="4" id="KW-0653">Protein transport</keyword>
<feature type="domain" description="Calcineurin-like phosphoesterase" evidence="6">
    <location>
        <begin position="4"/>
        <end position="157"/>
    </location>
</feature>
<proteinExistence type="inferred from homology"/>
<gene>
    <name evidence="7" type="ORF">KFE25_000259</name>
</gene>
<evidence type="ECO:0000256" key="2">
    <source>
        <dbReference type="ARBA" id="ARBA00017767"/>
    </source>
</evidence>
<dbReference type="InterPro" id="IPR024654">
    <property type="entry name" value="Calcineurin-like_PHP_lpxH"/>
</dbReference>
<evidence type="ECO:0000256" key="4">
    <source>
        <dbReference type="ARBA" id="ARBA00022927"/>
    </source>
</evidence>
<dbReference type="SUPFAM" id="SSF56300">
    <property type="entry name" value="Metallo-dependent phosphatases"/>
    <property type="match status" value="1"/>
</dbReference>
<comment type="similarity">
    <text evidence="1 5">Belongs to the VPS29 family.</text>
</comment>
<organism evidence="7 8">
    <name type="scientific">Diacronema lutheri</name>
    <name type="common">Unicellular marine alga</name>
    <name type="synonym">Monochrysis lutheri</name>
    <dbReference type="NCBI Taxonomy" id="2081491"/>
    <lineage>
        <taxon>Eukaryota</taxon>
        <taxon>Haptista</taxon>
        <taxon>Haptophyta</taxon>
        <taxon>Pavlovophyceae</taxon>
        <taxon>Pavlovales</taxon>
        <taxon>Pavlovaceae</taxon>
        <taxon>Diacronema</taxon>
    </lineage>
</organism>
<dbReference type="GO" id="GO:0030904">
    <property type="term" value="C:retromer complex"/>
    <property type="evidence" value="ECO:0007669"/>
    <property type="project" value="InterPro"/>
</dbReference>
<dbReference type="GO" id="GO:0031410">
    <property type="term" value="C:cytoplasmic vesicle"/>
    <property type="evidence" value="ECO:0007669"/>
    <property type="project" value="UniProtKB-ARBA"/>
</dbReference>
<protein>
    <recommendedName>
        <fullName evidence="2 5">Vacuolar protein sorting-associated protein 29</fullName>
    </recommendedName>
</protein>
<dbReference type="GO" id="GO:0005829">
    <property type="term" value="C:cytosol"/>
    <property type="evidence" value="ECO:0007669"/>
    <property type="project" value="GOC"/>
</dbReference>
<dbReference type="Pfam" id="PF12850">
    <property type="entry name" value="Metallophos_2"/>
    <property type="match status" value="1"/>
</dbReference>
<dbReference type="CDD" id="cd07394">
    <property type="entry name" value="MPP_Vps29"/>
    <property type="match status" value="1"/>
</dbReference>
<accession>A0A8J6CAH6</accession>
<dbReference type="InterPro" id="IPR029052">
    <property type="entry name" value="Metallo-depent_PP-like"/>
</dbReference>
<evidence type="ECO:0000256" key="1">
    <source>
        <dbReference type="ARBA" id="ARBA00005945"/>
    </source>
</evidence>
<evidence type="ECO:0000313" key="8">
    <source>
        <dbReference type="Proteomes" id="UP000751190"/>
    </source>
</evidence>
<dbReference type="PANTHER" id="PTHR11124">
    <property type="entry name" value="VACUOLAR SORTING PROTEIN VPS29"/>
    <property type="match status" value="1"/>
</dbReference>
<dbReference type="GO" id="GO:0015031">
    <property type="term" value="P:protein transport"/>
    <property type="evidence" value="ECO:0007669"/>
    <property type="project" value="UniProtKB-KW"/>
</dbReference>
<comment type="caution">
    <text evidence="7">The sequence shown here is derived from an EMBL/GenBank/DDBJ whole genome shotgun (WGS) entry which is preliminary data.</text>
</comment>
<dbReference type="FunFam" id="3.60.21.10:FF:000015">
    <property type="entry name" value="Vacuolar protein sorting-associated protein 29"/>
    <property type="match status" value="1"/>
</dbReference>
<dbReference type="OMA" id="VRGNMDY"/>